<name>A0ABR2D4R5_9ROSI</name>
<dbReference type="PANTHER" id="PTHR47723">
    <property type="entry name" value="OS05G0353850 PROTEIN"/>
    <property type="match status" value="1"/>
</dbReference>
<reference evidence="2 3" key="1">
    <citation type="journal article" date="2024" name="G3 (Bethesda)">
        <title>Genome assembly of Hibiscus sabdariffa L. provides insights into metabolisms of medicinal natural products.</title>
        <authorList>
            <person name="Kim T."/>
        </authorList>
    </citation>
    <scope>NUCLEOTIDE SEQUENCE [LARGE SCALE GENOMIC DNA]</scope>
    <source>
        <strain evidence="2">TK-2024</strain>
        <tissue evidence="2">Old leaves</tissue>
    </source>
</reference>
<dbReference type="InterPro" id="IPR053151">
    <property type="entry name" value="RNase_H-like"/>
</dbReference>
<dbReference type="InterPro" id="IPR044730">
    <property type="entry name" value="RNase_H-like_dom_plant"/>
</dbReference>
<dbReference type="Gene3D" id="3.30.420.10">
    <property type="entry name" value="Ribonuclease H-like superfamily/Ribonuclease H"/>
    <property type="match status" value="1"/>
</dbReference>
<dbReference type="InterPro" id="IPR036397">
    <property type="entry name" value="RNaseH_sf"/>
</dbReference>
<sequence length="273" mass="30410">MSCVIVHLHALAKTRFFSLDVSEWLIENISFVSVSDSNNLAWNLLFSSCIWQIWKIRNNRVFANISHDPSIVLSRCRSWASNYANLYLPPRPNVASLRNSCQLLQWQTPPSGSICLHTDGAVNAGSGLGSIGGIFRDSAGSWISGFSRNIGFSDALTTELWAIHDGLELAWNNGFLNLQVRSDCSMAISLITDQNAIASSHALVRAIAKLCRRVWSLEFTWVPRETNRPVDSLAKHVPPDDFGLLMFDQPPCYTADLLYRDVHGPPYCKARTG</sequence>
<dbReference type="InterPro" id="IPR012337">
    <property type="entry name" value="RNaseH-like_sf"/>
</dbReference>
<dbReference type="Pfam" id="PF13456">
    <property type="entry name" value="RVT_3"/>
    <property type="match status" value="1"/>
</dbReference>
<dbReference type="CDD" id="cd06222">
    <property type="entry name" value="RNase_H_like"/>
    <property type="match status" value="1"/>
</dbReference>
<evidence type="ECO:0000313" key="2">
    <source>
        <dbReference type="EMBL" id="KAK8529776.1"/>
    </source>
</evidence>
<evidence type="ECO:0000259" key="1">
    <source>
        <dbReference type="Pfam" id="PF13456"/>
    </source>
</evidence>
<dbReference type="InterPro" id="IPR002156">
    <property type="entry name" value="RNaseH_domain"/>
</dbReference>
<evidence type="ECO:0000313" key="3">
    <source>
        <dbReference type="Proteomes" id="UP001472677"/>
    </source>
</evidence>
<dbReference type="EMBL" id="JBBPBM010000036">
    <property type="protein sequence ID" value="KAK8529776.1"/>
    <property type="molecule type" value="Genomic_DNA"/>
</dbReference>
<proteinExistence type="predicted"/>
<feature type="domain" description="RNase H type-1" evidence="1">
    <location>
        <begin position="118"/>
        <end position="236"/>
    </location>
</feature>
<accession>A0ABR2D4R5</accession>
<protein>
    <recommendedName>
        <fullName evidence="1">RNase H type-1 domain-containing protein</fullName>
    </recommendedName>
</protein>
<organism evidence="2 3">
    <name type="scientific">Hibiscus sabdariffa</name>
    <name type="common">roselle</name>
    <dbReference type="NCBI Taxonomy" id="183260"/>
    <lineage>
        <taxon>Eukaryota</taxon>
        <taxon>Viridiplantae</taxon>
        <taxon>Streptophyta</taxon>
        <taxon>Embryophyta</taxon>
        <taxon>Tracheophyta</taxon>
        <taxon>Spermatophyta</taxon>
        <taxon>Magnoliopsida</taxon>
        <taxon>eudicotyledons</taxon>
        <taxon>Gunneridae</taxon>
        <taxon>Pentapetalae</taxon>
        <taxon>rosids</taxon>
        <taxon>malvids</taxon>
        <taxon>Malvales</taxon>
        <taxon>Malvaceae</taxon>
        <taxon>Malvoideae</taxon>
        <taxon>Hibiscus</taxon>
    </lineage>
</organism>
<dbReference type="Proteomes" id="UP001472677">
    <property type="component" value="Unassembled WGS sequence"/>
</dbReference>
<keyword evidence="3" id="KW-1185">Reference proteome</keyword>
<dbReference type="SUPFAM" id="SSF53098">
    <property type="entry name" value="Ribonuclease H-like"/>
    <property type="match status" value="1"/>
</dbReference>
<dbReference type="PANTHER" id="PTHR47723:SF19">
    <property type="entry name" value="POLYNUCLEOTIDYL TRANSFERASE, RIBONUCLEASE H-LIKE SUPERFAMILY PROTEIN"/>
    <property type="match status" value="1"/>
</dbReference>
<gene>
    <name evidence="2" type="ORF">V6N12_060546</name>
</gene>
<comment type="caution">
    <text evidence="2">The sequence shown here is derived from an EMBL/GenBank/DDBJ whole genome shotgun (WGS) entry which is preliminary data.</text>
</comment>